<feature type="region of interest" description="Disordered" evidence="1">
    <location>
        <begin position="195"/>
        <end position="270"/>
    </location>
</feature>
<dbReference type="AlphaFoldDB" id="A0A1D1ZXK7"/>
<feature type="compositionally biased region" description="Pro residues" evidence="1">
    <location>
        <begin position="261"/>
        <end position="270"/>
    </location>
</feature>
<name>A0A1D1ZXK7_AUXPR</name>
<evidence type="ECO:0000256" key="1">
    <source>
        <dbReference type="SAM" id="MobiDB-lite"/>
    </source>
</evidence>
<proteinExistence type="predicted"/>
<organism evidence="3">
    <name type="scientific">Auxenochlorella protothecoides</name>
    <name type="common">Green microalga</name>
    <name type="synonym">Chlorella protothecoides</name>
    <dbReference type="NCBI Taxonomy" id="3075"/>
    <lineage>
        <taxon>Eukaryota</taxon>
        <taxon>Viridiplantae</taxon>
        <taxon>Chlorophyta</taxon>
        <taxon>core chlorophytes</taxon>
        <taxon>Trebouxiophyceae</taxon>
        <taxon>Chlorellales</taxon>
        <taxon>Chlorellaceae</taxon>
        <taxon>Auxenochlorella</taxon>
    </lineage>
</organism>
<dbReference type="EMBL" id="GDKF01006953">
    <property type="protein sequence ID" value="JAT71669.1"/>
    <property type="molecule type" value="Transcribed_RNA"/>
</dbReference>
<sequence length="270" mass="27268">MDRSSVDHASRSLDHPRSILVSPSAAWETSRSIVAGVTGAVLPQHTQRALAACASEVSDDRAPKDLDFLMRHAHALRPRTALGWVALAAAGTFGFSALAVVMAGTLMLSIGGLAALGFILALGGSAIAAALGLMAVCLALAALVAGLLSTASAGAYVALATAQGTLRLLGGVAAPGAAKARGAAMRAALAVGRKELPEEGRPARDAAAPPHQAEHSPDDDKFSFQWDGKNEAGAETTSYALPGNARQAASPVPSNHVVLAPPQPSKPVAM</sequence>
<feature type="transmembrane region" description="Helical" evidence="2">
    <location>
        <begin position="138"/>
        <end position="159"/>
    </location>
</feature>
<reference evidence="3" key="1">
    <citation type="submission" date="2015-08" db="EMBL/GenBank/DDBJ databases">
        <authorList>
            <person name="Babu N.S."/>
            <person name="Beckwith C.J."/>
            <person name="Beseler K.G."/>
            <person name="Brison A."/>
            <person name="Carone J.V."/>
            <person name="Caskin T.P."/>
            <person name="Diamond M."/>
            <person name="Durham M.E."/>
            <person name="Foxe J.M."/>
            <person name="Go M."/>
            <person name="Henderson B.A."/>
            <person name="Jones I.B."/>
            <person name="McGettigan J.A."/>
            <person name="Micheletti S.J."/>
            <person name="Nasrallah M.E."/>
            <person name="Ortiz D."/>
            <person name="Piller C.R."/>
            <person name="Privatt S.R."/>
            <person name="Schneider S.L."/>
            <person name="Sharp S."/>
            <person name="Smith T.C."/>
            <person name="Stanton J.D."/>
            <person name="Ullery H.E."/>
            <person name="Wilson R.J."/>
            <person name="Serrano M.G."/>
            <person name="Buck G."/>
            <person name="Lee V."/>
            <person name="Wang Y."/>
            <person name="Carvalho R."/>
            <person name="Voegtly L."/>
            <person name="Shi R."/>
            <person name="Duckworth R."/>
            <person name="Johnson A."/>
            <person name="Loviza R."/>
            <person name="Walstead R."/>
            <person name="Shah Z."/>
            <person name="Kiflezghi M."/>
            <person name="Wade K."/>
            <person name="Ball S.L."/>
            <person name="Bradley K.W."/>
            <person name="Asai D.J."/>
            <person name="Bowman C.A."/>
            <person name="Russell D.A."/>
            <person name="Pope W.H."/>
            <person name="Jacobs-Sera D."/>
            <person name="Hendrix R.W."/>
            <person name="Hatfull G.F."/>
        </authorList>
    </citation>
    <scope>NUCLEOTIDE SEQUENCE</scope>
</reference>
<feature type="compositionally biased region" description="Basic and acidic residues" evidence="1">
    <location>
        <begin position="212"/>
        <end position="232"/>
    </location>
</feature>
<evidence type="ECO:0000256" key="2">
    <source>
        <dbReference type="SAM" id="Phobius"/>
    </source>
</evidence>
<feature type="transmembrane region" description="Helical" evidence="2">
    <location>
        <begin position="110"/>
        <end position="131"/>
    </location>
</feature>
<feature type="compositionally biased region" description="Basic and acidic residues" evidence="1">
    <location>
        <begin position="195"/>
        <end position="204"/>
    </location>
</feature>
<protein>
    <submittedName>
        <fullName evidence="3">Uncharacterized protein</fullName>
    </submittedName>
</protein>
<gene>
    <name evidence="3" type="ORF">g.19762</name>
</gene>
<keyword evidence="2" id="KW-1133">Transmembrane helix</keyword>
<accession>A0A1D1ZXK7</accession>
<keyword evidence="2" id="KW-0472">Membrane</keyword>
<keyword evidence="2" id="KW-0812">Transmembrane</keyword>
<evidence type="ECO:0000313" key="3">
    <source>
        <dbReference type="EMBL" id="JAT71669.1"/>
    </source>
</evidence>
<feature type="transmembrane region" description="Helical" evidence="2">
    <location>
        <begin position="81"/>
        <end position="104"/>
    </location>
</feature>